<dbReference type="Gene3D" id="3.40.109.10">
    <property type="entry name" value="NADH Oxidase"/>
    <property type="match status" value="1"/>
</dbReference>
<comment type="caution">
    <text evidence="10">The sequence shown here is derived from an EMBL/GenBank/DDBJ whole genome shotgun (WGS) entry which is preliminary data.</text>
</comment>
<name>A0ABV6LPN5_9BACI</name>
<dbReference type="Proteomes" id="UP001589836">
    <property type="component" value="Unassembled WGS sequence"/>
</dbReference>
<dbReference type="InterPro" id="IPR026021">
    <property type="entry name" value="YdjA-like"/>
</dbReference>
<sequence>MTSLQEIVQHRRTIRKFTQEDISTAELISLMEVAVYAPNHKEREPWSFTLIRDGAKDTLYQEIVKSYERLDILSGLEKEVVEKKQEQLKKLILDPAMHLIVTMEQSEQEKVWEEDFAATSAFIQNLQLLAWEQGIGMVWKTNPYIKDPEFLRAMNINESKKIVGILHIGRPYKIPKAKPRTSVSEKLDIFE</sequence>
<dbReference type="SUPFAM" id="SSF55469">
    <property type="entry name" value="FMN-dependent nitroreductase-like"/>
    <property type="match status" value="1"/>
</dbReference>
<evidence type="ECO:0000259" key="9">
    <source>
        <dbReference type="Pfam" id="PF00881"/>
    </source>
</evidence>
<dbReference type="InterPro" id="IPR000415">
    <property type="entry name" value="Nitroreductase-like"/>
</dbReference>
<dbReference type="InterPro" id="IPR029479">
    <property type="entry name" value="Nitroreductase"/>
</dbReference>
<dbReference type="CDD" id="cd02135">
    <property type="entry name" value="YdjA-like"/>
    <property type="match status" value="1"/>
</dbReference>
<evidence type="ECO:0000256" key="6">
    <source>
        <dbReference type="ARBA" id="ARBA00023002"/>
    </source>
</evidence>
<reference evidence="10 11" key="1">
    <citation type="submission" date="2024-09" db="EMBL/GenBank/DDBJ databases">
        <authorList>
            <person name="Sun Q."/>
            <person name="Mori K."/>
        </authorList>
    </citation>
    <scope>NUCLEOTIDE SEQUENCE [LARGE SCALE GENOMIC DNA]</scope>
    <source>
        <strain evidence="10 11">NCAIM B.02529</strain>
    </source>
</reference>
<keyword evidence="4 8" id="KW-0288">FMN</keyword>
<evidence type="ECO:0000313" key="11">
    <source>
        <dbReference type="Proteomes" id="UP001589836"/>
    </source>
</evidence>
<dbReference type="EMBL" id="JBHLTP010000011">
    <property type="protein sequence ID" value="MFC0524381.1"/>
    <property type="molecule type" value="Genomic_DNA"/>
</dbReference>
<comment type="similarity">
    <text evidence="2 8">Belongs to the nitroreductase family.</text>
</comment>
<evidence type="ECO:0000256" key="2">
    <source>
        <dbReference type="ARBA" id="ARBA00007118"/>
    </source>
</evidence>
<dbReference type="EC" id="1.-.-.-" evidence="8"/>
<dbReference type="RefSeq" id="WP_377348301.1">
    <property type="nucleotide sequence ID" value="NZ_JBHLTP010000011.1"/>
</dbReference>
<dbReference type="PANTHER" id="PTHR43821:SF1">
    <property type="entry name" value="NAD(P)H NITROREDUCTASE YDJA-RELATED"/>
    <property type="match status" value="1"/>
</dbReference>
<dbReference type="PANTHER" id="PTHR43821">
    <property type="entry name" value="NAD(P)H NITROREDUCTASE YDJA-RELATED"/>
    <property type="match status" value="1"/>
</dbReference>
<dbReference type="Pfam" id="PF00881">
    <property type="entry name" value="Nitroreductase"/>
    <property type="match status" value="1"/>
</dbReference>
<dbReference type="PIRSF" id="PIRSF000232">
    <property type="entry name" value="YdjA"/>
    <property type="match status" value="1"/>
</dbReference>
<organism evidence="10 11">
    <name type="scientific">Pontibacillus salicampi</name>
    <dbReference type="NCBI Taxonomy" id="1449801"/>
    <lineage>
        <taxon>Bacteria</taxon>
        <taxon>Bacillati</taxon>
        <taxon>Bacillota</taxon>
        <taxon>Bacilli</taxon>
        <taxon>Bacillales</taxon>
        <taxon>Bacillaceae</taxon>
        <taxon>Pontibacillus</taxon>
    </lineage>
</organism>
<evidence type="ECO:0000256" key="5">
    <source>
        <dbReference type="ARBA" id="ARBA00022857"/>
    </source>
</evidence>
<evidence type="ECO:0000256" key="7">
    <source>
        <dbReference type="ARBA" id="ARBA00023027"/>
    </source>
</evidence>
<keyword evidence="11" id="KW-1185">Reference proteome</keyword>
<comment type="cofactor">
    <cofactor evidence="1 8">
        <name>FMN</name>
        <dbReference type="ChEBI" id="CHEBI:58210"/>
    </cofactor>
</comment>
<keyword evidence="6 8" id="KW-0560">Oxidoreductase</keyword>
<protein>
    <recommendedName>
        <fullName evidence="8">Putative NAD(P)H nitroreductase</fullName>
        <ecNumber evidence="8">1.-.-.-</ecNumber>
    </recommendedName>
</protein>
<gene>
    <name evidence="10" type="ORF">ACFFGV_12475</name>
</gene>
<feature type="domain" description="Nitroreductase" evidence="9">
    <location>
        <begin position="9"/>
        <end position="170"/>
    </location>
</feature>
<evidence type="ECO:0000256" key="3">
    <source>
        <dbReference type="ARBA" id="ARBA00022630"/>
    </source>
</evidence>
<evidence type="ECO:0000256" key="1">
    <source>
        <dbReference type="ARBA" id="ARBA00001917"/>
    </source>
</evidence>
<keyword evidence="7 8" id="KW-0520">NAD</keyword>
<keyword evidence="5 8" id="KW-0521">NADP</keyword>
<evidence type="ECO:0000313" key="10">
    <source>
        <dbReference type="EMBL" id="MFC0524381.1"/>
    </source>
</evidence>
<dbReference type="InterPro" id="IPR052530">
    <property type="entry name" value="NAD(P)H_nitroreductase"/>
</dbReference>
<evidence type="ECO:0000256" key="4">
    <source>
        <dbReference type="ARBA" id="ARBA00022643"/>
    </source>
</evidence>
<keyword evidence="3 8" id="KW-0285">Flavoprotein</keyword>
<evidence type="ECO:0000256" key="8">
    <source>
        <dbReference type="PIRNR" id="PIRNR000232"/>
    </source>
</evidence>
<proteinExistence type="inferred from homology"/>
<accession>A0ABV6LPN5</accession>